<reference evidence="3" key="1">
    <citation type="submission" date="2022-08" db="UniProtKB">
        <authorList>
            <consortium name="EnsemblMetazoa"/>
        </authorList>
    </citation>
    <scope>IDENTIFICATION</scope>
    <source>
        <strain evidence="3">05x7-T-G4-1.051#20</strain>
    </source>
</reference>
<evidence type="ECO:0000313" key="4">
    <source>
        <dbReference type="Proteomes" id="UP000005408"/>
    </source>
</evidence>
<keyword evidence="2" id="KW-0732">Signal</keyword>
<keyword evidence="1" id="KW-0812">Transmembrane</keyword>
<organism evidence="3 4">
    <name type="scientific">Magallana gigas</name>
    <name type="common">Pacific oyster</name>
    <name type="synonym">Crassostrea gigas</name>
    <dbReference type="NCBI Taxonomy" id="29159"/>
    <lineage>
        <taxon>Eukaryota</taxon>
        <taxon>Metazoa</taxon>
        <taxon>Spiralia</taxon>
        <taxon>Lophotrochozoa</taxon>
        <taxon>Mollusca</taxon>
        <taxon>Bivalvia</taxon>
        <taxon>Autobranchia</taxon>
        <taxon>Pteriomorphia</taxon>
        <taxon>Ostreida</taxon>
        <taxon>Ostreoidea</taxon>
        <taxon>Ostreidae</taxon>
        <taxon>Magallana</taxon>
    </lineage>
</organism>
<protein>
    <recommendedName>
        <fullName evidence="5">EGF-like domain-containing protein</fullName>
    </recommendedName>
</protein>
<accession>A0A8W8JHH1</accession>
<evidence type="ECO:0000256" key="1">
    <source>
        <dbReference type="SAM" id="Phobius"/>
    </source>
</evidence>
<evidence type="ECO:0008006" key="5">
    <source>
        <dbReference type="Google" id="ProtNLM"/>
    </source>
</evidence>
<feature type="signal peptide" evidence="2">
    <location>
        <begin position="1"/>
        <end position="29"/>
    </location>
</feature>
<dbReference type="PROSITE" id="PS51257">
    <property type="entry name" value="PROKAR_LIPOPROTEIN"/>
    <property type="match status" value="1"/>
</dbReference>
<dbReference type="AlphaFoldDB" id="A0A8W8JHH1"/>
<dbReference type="EnsemblMetazoa" id="G18548.1">
    <property type="protein sequence ID" value="G18548.1:cds"/>
    <property type="gene ID" value="G18548"/>
</dbReference>
<evidence type="ECO:0000313" key="3">
    <source>
        <dbReference type="EnsemblMetazoa" id="G18548.1:cds"/>
    </source>
</evidence>
<dbReference type="Proteomes" id="UP000005408">
    <property type="component" value="Unassembled WGS sequence"/>
</dbReference>
<sequence>MEKKVSFTRSLLCTLVLVSCCHNLLLVNAQNTTTCRPQKCCKDDRNCAECKKGYFGPECIFPCRFPNYGVNCQSKCECEQQECDHTTGCKNIQTSVTAEVLLSGHVTKPFLQNESYTKQLPRTTKSFLIATKKSTEFPMSSVDRTYYLDKRTTNASNDPSSDSKHPKTGLTFNVKTNAVPLVWNVTNGRTVTYGRNSTNGRNAINGRNESKVNETSNGVIGDECNGQWTCMNSRKTAMLICFSVFGFLLLVIIGISVVVITKQNV</sequence>
<name>A0A8W8JHH1_MAGGI</name>
<feature type="transmembrane region" description="Helical" evidence="1">
    <location>
        <begin position="237"/>
        <end position="260"/>
    </location>
</feature>
<keyword evidence="1" id="KW-0472">Membrane</keyword>
<keyword evidence="4" id="KW-1185">Reference proteome</keyword>
<feature type="chain" id="PRO_5036464401" description="EGF-like domain-containing protein" evidence="2">
    <location>
        <begin position="30"/>
        <end position="265"/>
    </location>
</feature>
<evidence type="ECO:0000256" key="2">
    <source>
        <dbReference type="SAM" id="SignalP"/>
    </source>
</evidence>
<proteinExistence type="predicted"/>
<keyword evidence="1" id="KW-1133">Transmembrane helix</keyword>
<dbReference type="Gene3D" id="2.170.300.10">
    <property type="entry name" value="Tie2 ligand-binding domain superfamily"/>
    <property type="match status" value="1"/>
</dbReference>